<protein>
    <submittedName>
        <fullName evidence="3">Peptidyl-prolyl cis-trans isomerase, EpsD family</fullName>
        <ecNumber evidence="3">5.2.1.8</ecNumber>
    </submittedName>
</protein>
<proteinExistence type="predicted"/>
<feature type="chain" id="PRO_5046954447" evidence="1">
    <location>
        <begin position="22"/>
        <end position="297"/>
    </location>
</feature>
<feature type="signal peptide" evidence="1">
    <location>
        <begin position="1"/>
        <end position="21"/>
    </location>
</feature>
<dbReference type="Pfam" id="PF13145">
    <property type="entry name" value="Rotamase_2"/>
    <property type="match status" value="1"/>
</dbReference>
<evidence type="ECO:0000313" key="4">
    <source>
        <dbReference type="Proteomes" id="UP000633943"/>
    </source>
</evidence>
<name>A0ABX1NQK8_9RHOO</name>
<dbReference type="InterPro" id="IPR014274">
    <property type="entry name" value="PPIase_EpsD"/>
</dbReference>
<evidence type="ECO:0000256" key="1">
    <source>
        <dbReference type="SAM" id="SignalP"/>
    </source>
</evidence>
<evidence type="ECO:0000259" key="2">
    <source>
        <dbReference type="Pfam" id="PF13145"/>
    </source>
</evidence>
<dbReference type="PROSITE" id="PS51257">
    <property type="entry name" value="PROKAR_LIPOPROTEIN"/>
    <property type="match status" value="1"/>
</dbReference>
<comment type="caution">
    <text evidence="3">The sequence shown here is derived from an EMBL/GenBank/DDBJ whole genome shotgun (WGS) entry which is preliminary data.</text>
</comment>
<organism evidence="3 4">
    <name type="scientific">Aromatoleum bremense</name>
    <dbReference type="NCBI Taxonomy" id="76115"/>
    <lineage>
        <taxon>Bacteria</taxon>
        <taxon>Pseudomonadati</taxon>
        <taxon>Pseudomonadota</taxon>
        <taxon>Betaproteobacteria</taxon>
        <taxon>Rhodocyclales</taxon>
        <taxon>Rhodocyclaceae</taxon>
        <taxon>Aromatoleum</taxon>
    </lineage>
</organism>
<dbReference type="InterPro" id="IPR000297">
    <property type="entry name" value="PPIase_PpiC"/>
</dbReference>
<sequence length="297" mass="32423">MPPKRSPAGPAVAAVLAIVLAACYPAPPEDVAARVNGTVISAAELDLTLQHIGVAQHDHEIRRRQLEKLVIEELLAQQFLRSTPGSARVDEFAVSAARREILARRYITDLVNRIPPPQDAEIEAFYQANPAMFGQRQIFALREFEISAPASRETELRRHLRAVHSLEEFADWLRREELPFVITEAERGAEEFPPEVAAQLATLKEGEVALLSAPTGLRVIEIVRASASALDENAARPLIEHRLWTEKRIAAVDAEVRRLSRMAAISILDGTGRKDAGGIPGLSPGTAAVLAPALSFP</sequence>
<dbReference type="SUPFAM" id="SSF109998">
    <property type="entry name" value="Triger factor/SurA peptide-binding domain-like"/>
    <property type="match status" value="1"/>
</dbReference>
<feature type="domain" description="PpiC" evidence="2">
    <location>
        <begin position="117"/>
        <end position="223"/>
    </location>
</feature>
<dbReference type="Proteomes" id="UP000633943">
    <property type="component" value="Unassembled WGS sequence"/>
</dbReference>
<dbReference type="GO" id="GO:0003755">
    <property type="term" value="F:peptidyl-prolyl cis-trans isomerase activity"/>
    <property type="evidence" value="ECO:0007669"/>
    <property type="project" value="UniProtKB-EC"/>
</dbReference>
<keyword evidence="4" id="KW-1185">Reference proteome</keyword>
<reference evidence="3 4" key="1">
    <citation type="submission" date="2019-12" db="EMBL/GenBank/DDBJ databases">
        <title>Comparative genomics gives insights into the taxonomy of the Azoarcus-Aromatoleum group and reveals separate origins of nif in the plant-associated Azoarcus and non-plant-associated Aromatoleum sub-groups.</title>
        <authorList>
            <person name="Lafos M."/>
            <person name="Maluk M."/>
            <person name="Batista M."/>
            <person name="Junghare M."/>
            <person name="Carmona M."/>
            <person name="Faoro H."/>
            <person name="Cruz L.M."/>
            <person name="Battistoni F."/>
            <person name="De Souza E."/>
            <person name="Pedrosa F."/>
            <person name="Chen W.-M."/>
            <person name="Poole P.S."/>
            <person name="Dixon R.A."/>
            <person name="James E.K."/>
        </authorList>
    </citation>
    <scope>NUCLEOTIDE SEQUENCE [LARGE SCALE GENOMIC DNA]</scope>
    <source>
        <strain evidence="3 4">PbN1</strain>
    </source>
</reference>
<dbReference type="EC" id="5.2.1.8" evidence="3"/>
<evidence type="ECO:0000313" key="3">
    <source>
        <dbReference type="EMBL" id="NMG14111.1"/>
    </source>
</evidence>
<dbReference type="InterPro" id="IPR027304">
    <property type="entry name" value="Trigger_fact/SurA_dom_sf"/>
</dbReference>
<accession>A0ABX1NQK8</accession>
<keyword evidence="3" id="KW-0413">Isomerase</keyword>
<dbReference type="EMBL" id="WTVP01000002">
    <property type="protein sequence ID" value="NMG14111.1"/>
    <property type="molecule type" value="Genomic_DNA"/>
</dbReference>
<keyword evidence="1" id="KW-0732">Signal</keyword>
<dbReference type="RefSeq" id="WP_169200958.1">
    <property type="nucleotide sequence ID" value="NZ_CP059467.1"/>
</dbReference>
<dbReference type="NCBIfam" id="TIGR02925">
    <property type="entry name" value="cis_trans_EpsD"/>
    <property type="match status" value="1"/>
</dbReference>
<gene>
    <name evidence="3" type="primary">epsD</name>
    <name evidence="3" type="ORF">GPA24_00860</name>
</gene>